<accession>A0A8H6Y0F9</accession>
<evidence type="ECO:0000256" key="1">
    <source>
        <dbReference type="SAM" id="MobiDB-lite"/>
    </source>
</evidence>
<dbReference type="Proteomes" id="UP000623467">
    <property type="component" value="Unassembled WGS sequence"/>
</dbReference>
<feature type="region of interest" description="Disordered" evidence="1">
    <location>
        <begin position="459"/>
        <end position="483"/>
    </location>
</feature>
<feature type="region of interest" description="Disordered" evidence="1">
    <location>
        <begin position="225"/>
        <end position="249"/>
    </location>
</feature>
<dbReference type="OrthoDB" id="3235609at2759"/>
<name>A0A8H6Y0F9_9AGAR</name>
<dbReference type="AlphaFoldDB" id="A0A8H6Y0F9"/>
<comment type="caution">
    <text evidence="2">The sequence shown here is derived from an EMBL/GenBank/DDBJ whole genome shotgun (WGS) entry which is preliminary data.</text>
</comment>
<feature type="region of interest" description="Disordered" evidence="1">
    <location>
        <begin position="328"/>
        <end position="384"/>
    </location>
</feature>
<dbReference type="EMBL" id="JACAZH010000014">
    <property type="protein sequence ID" value="KAF7350978.1"/>
    <property type="molecule type" value="Genomic_DNA"/>
</dbReference>
<evidence type="ECO:0000313" key="2">
    <source>
        <dbReference type="EMBL" id="KAF7350978.1"/>
    </source>
</evidence>
<organism evidence="2 3">
    <name type="scientific">Mycena sanguinolenta</name>
    <dbReference type="NCBI Taxonomy" id="230812"/>
    <lineage>
        <taxon>Eukaryota</taxon>
        <taxon>Fungi</taxon>
        <taxon>Dikarya</taxon>
        <taxon>Basidiomycota</taxon>
        <taxon>Agaricomycotina</taxon>
        <taxon>Agaricomycetes</taxon>
        <taxon>Agaricomycetidae</taxon>
        <taxon>Agaricales</taxon>
        <taxon>Marasmiineae</taxon>
        <taxon>Mycenaceae</taxon>
        <taxon>Mycena</taxon>
    </lineage>
</organism>
<feature type="compositionally biased region" description="Acidic residues" evidence="1">
    <location>
        <begin position="472"/>
        <end position="483"/>
    </location>
</feature>
<evidence type="ECO:0000313" key="3">
    <source>
        <dbReference type="Proteomes" id="UP000623467"/>
    </source>
</evidence>
<proteinExistence type="predicted"/>
<protein>
    <submittedName>
        <fullName evidence="2">Uncharacterized protein</fullName>
    </submittedName>
</protein>
<reference evidence="2" key="1">
    <citation type="submission" date="2020-05" db="EMBL/GenBank/DDBJ databases">
        <title>Mycena genomes resolve the evolution of fungal bioluminescence.</title>
        <authorList>
            <person name="Tsai I.J."/>
        </authorList>
    </citation>
    <scope>NUCLEOTIDE SEQUENCE</scope>
    <source>
        <strain evidence="2">160909Yilan</strain>
    </source>
</reference>
<sequence length="483" mass="55540">MDYYQLGGFNAAVYSYKGKNLGKTVYHRLLARQNSNADQPLELVLGIKKSGTTHILLTSSEKNSLRSLHDVRLWDSPSPASDFESLSPILFDNVQELEAKLASLQPKPKSTYDTSQLNKAYQGMHSFGNQRSQFENARMFYRVLQNPRIDQRERKFQLEDRSWSSVRVISFCFNVWLCDTRSPQDRRNSPRILDIAWCEASTPTLENDQMLSCRHIVFKNNQNLRNPIKKPNKQVADGSKPEQEDEEQIERTRYEYGETEFYEPQIVTEKIQEEFGRFNTDGPVVLLVHNFRNPESDTQQIGVTATDVFRSLGIDMTHWDLSLRNLLRNPGATPRQATDARGPRFSSRDPRRPAAESRRRSASPHRGAERGRMQSSPPPRRYPPVYVVDVQSMYHSVFGTRDGSDSVPAMLDRMPEIKEMFMPQGWCAGNECQMLLEVFREMARRGAIDEQKDEWIQTPILIPPVSQNPAGYEEESDYGSDSD</sequence>
<feature type="compositionally biased region" description="Basic and acidic residues" evidence="1">
    <location>
        <begin position="346"/>
        <end position="359"/>
    </location>
</feature>
<gene>
    <name evidence="2" type="ORF">MSAN_01660000</name>
</gene>
<keyword evidence="3" id="KW-1185">Reference proteome</keyword>